<dbReference type="Gene3D" id="2.60.40.420">
    <property type="entry name" value="Cupredoxins - blue copper proteins"/>
    <property type="match status" value="1"/>
</dbReference>
<gene>
    <name evidence="4" type="ORF">H2201_004441</name>
</gene>
<proteinExistence type="predicted"/>
<keyword evidence="2" id="KW-1133">Transmembrane helix</keyword>
<feature type="region of interest" description="Disordered" evidence="1">
    <location>
        <begin position="359"/>
        <end position="385"/>
    </location>
</feature>
<keyword evidence="2" id="KW-0812">Transmembrane</keyword>
<feature type="region of interest" description="Disordered" evidence="1">
    <location>
        <begin position="196"/>
        <end position="224"/>
    </location>
</feature>
<dbReference type="InterPro" id="IPR052953">
    <property type="entry name" value="Ser-rich/MCO-related"/>
</dbReference>
<evidence type="ECO:0000256" key="2">
    <source>
        <dbReference type="SAM" id="Phobius"/>
    </source>
</evidence>
<evidence type="ECO:0008006" key="6">
    <source>
        <dbReference type="Google" id="ProtNLM"/>
    </source>
</evidence>
<feature type="transmembrane region" description="Helical" evidence="2">
    <location>
        <begin position="232"/>
        <end position="254"/>
    </location>
</feature>
<dbReference type="PANTHER" id="PTHR34883">
    <property type="entry name" value="SERINE-RICH PROTEIN, PUTATIVE-RELATED-RELATED"/>
    <property type="match status" value="1"/>
</dbReference>
<feature type="chain" id="PRO_5046497358" description="Phytocyanin domain-containing protein" evidence="3">
    <location>
        <begin position="25"/>
        <end position="385"/>
    </location>
</feature>
<feature type="signal peptide" evidence="3">
    <location>
        <begin position="1"/>
        <end position="24"/>
    </location>
</feature>
<feature type="compositionally biased region" description="Pro residues" evidence="1">
    <location>
        <begin position="362"/>
        <end position="373"/>
    </location>
</feature>
<dbReference type="EMBL" id="JAPDRL010000029">
    <property type="protein sequence ID" value="KAJ9665364.1"/>
    <property type="molecule type" value="Genomic_DNA"/>
</dbReference>
<evidence type="ECO:0000313" key="5">
    <source>
        <dbReference type="Proteomes" id="UP001172684"/>
    </source>
</evidence>
<accession>A0ABQ9NSI2</accession>
<keyword evidence="2" id="KW-0472">Membrane</keyword>
<keyword evidence="5" id="KW-1185">Reference proteome</keyword>
<evidence type="ECO:0000256" key="1">
    <source>
        <dbReference type="SAM" id="MobiDB-lite"/>
    </source>
</evidence>
<feature type="compositionally biased region" description="Basic and acidic residues" evidence="1">
    <location>
        <begin position="196"/>
        <end position="209"/>
    </location>
</feature>
<protein>
    <recommendedName>
        <fullName evidence="6">Phytocyanin domain-containing protein</fullName>
    </recommendedName>
</protein>
<name>A0ABQ9NSI2_9PEZI</name>
<dbReference type="CDD" id="cd00920">
    <property type="entry name" value="Cupredoxin"/>
    <property type="match status" value="1"/>
</dbReference>
<organism evidence="4 5">
    <name type="scientific">Coniosporium apollinis</name>
    <dbReference type="NCBI Taxonomy" id="61459"/>
    <lineage>
        <taxon>Eukaryota</taxon>
        <taxon>Fungi</taxon>
        <taxon>Dikarya</taxon>
        <taxon>Ascomycota</taxon>
        <taxon>Pezizomycotina</taxon>
        <taxon>Dothideomycetes</taxon>
        <taxon>Dothideomycetes incertae sedis</taxon>
        <taxon>Coniosporium</taxon>
    </lineage>
</organism>
<keyword evidence="3" id="KW-0732">Signal</keyword>
<dbReference type="PANTHER" id="PTHR34883:SF8">
    <property type="entry name" value="EXTRACELLULAR SERINE-RICH PROTEIN (AFU_ORTHOLOGUE AFUA_6G00670)"/>
    <property type="match status" value="1"/>
</dbReference>
<dbReference type="InterPro" id="IPR008972">
    <property type="entry name" value="Cupredoxin"/>
</dbReference>
<dbReference type="Proteomes" id="UP001172684">
    <property type="component" value="Unassembled WGS sequence"/>
</dbReference>
<evidence type="ECO:0000313" key="4">
    <source>
        <dbReference type="EMBL" id="KAJ9665364.1"/>
    </source>
</evidence>
<feature type="compositionally biased region" description="Polar residues" evidence="1">
    <location>
        <begin position="210"/>
        <end position="220"/>
    </location>
</feature>
<sequence>MAQLNRLFCIHAVILLSFSSWALAQGSSTTFTTVAPTTSATPTTTSSSTSVSVRTPIPISEFLGCSKDRPIATHTVSVGGIAHQFTPNTVLACKDDVVKFEFFPTNHSVVRADFNHPCVPYEMVGNNQGGFFSGFRATDKIEEDPSSWLLRVDSRDPVFFYCSAPGSCKDWAMVGAINPTVQYSLAEHALKARAADQELSPGEKFRDEASSPTSTGASNNVKDRPHSLSKGAIAGITIGVIVVVFLAGGFFFYMGRTKTLKKSMEGTNATVPHPATRHMSGASLVFPHAPFGEVPLSHLSAVPQPLFSETPHARFSELPAPDPRLPTYAESTFPSTVGSASPKSPDRYFRGFSQLNLVRIPSNPPPPPPPPPAELWAPVPDRNMT</sequence>
<evidence type="ECO:0000256" key="3">
    <source>
        <dbReference type="SAM" id="SignalP"/>
    </source>
</evidence>
<reference evidence="4" key="1">
    <citation type="submission" date="2022-10" db="EMBL/GenBank/DDBJ databases">
        <title>Culturing micro-colonial fungi from biological soil crusts in the Mojave desert and describing Neophaeococcomyces mojavensis, and introducing the new genera and species Taxawa tesnikishii.</title>
        <authorList>
            <person name="Kurbessoian T."/>
            <person name="Stajich J.E."/>
        </authorList>
    </citation>
    <scope>NUCLEOTIDE SEQUENCE</scope>
    <source>
        <strain evidence="4">TK_1</strain>
    </source>
</reference>
<comment type="caution">
    <text evidence="4">The sequence shown here is derived from an EMBL/GenBank/DDBJ whole genome shotgun (WGS) entry which is preliminary data.</text>
</comment>
<dbReference type="SUPFAM" id="SSF49503">
    <property type="entry name" value="Cupredoxins"/>
    <property type="match status" value="1"/>
</dbReference>